<accession>A0A679J4B9</accession>
<reference evidence="1" key="1">
    <citation type="submission" date="2019-12" db="EMBL/GenBank/DDBJ databases">
        <authorList>
            <person name="Cremers G."/>
        </authorList>
    </citation>
    <scope>NUCLEOTIDE SEQUENCE</scope>
    <source>
        <strain evidence="1">Vvax</strain>
    </source>
</reference>
<evidence type="ECO:0000313" key="1">
    <source>
        <dbReference type="EMBL" id="CAA2106019.1"/>
    </source>
</evidence>
<sequence length="108" mass="11686">MVALVTLEQVQRRANDFLPDNEPDLQFCADAASAIVIDYLKFGDTPPAWLAALSDSPPGPLSAVPMVIQAAVLEVAVEMAKNREASVGDLLSDKVTRILWRQRDPALA</sequence>
<gene>
    <name evidence="1" type="ORF">VVAX_03540</name>
</gene>
<protein>
    <submittedName>
        <fullName evidence="1">Uncharacterized protein</fullName>
    </submittedName>
</protein>
<proteinExistence type="predicted"/>
<dbReference type="RefSeq" id="WP_339091118.1">
    <property type="nucleotide sequence ID" value="NZ_LR743507.1"/>
</dbReference>
<dbReference type="EMBL" id="LR743507">
    <property type="protein sequence ID" value="CAA2106019.1"/>
    <property type="molecule type" value="Genomic_DNA"/>
</dbReference>
<organism evidence="1">
    <name type="scientific">Variovorax paradoxus</name>
    <dbReference type="NCBI Taxonomy" id="34073"/>
    <lineage>
        <taxon>Bacteria</taxon>
        <taxon>Pseudomonadati</taxon>
        <taxon>Pseudomonadota</taxon>
        <taxon>Betaproteobacteria</taxon>
        <taxon>Burkholderiales</taxon>
        <taxon>Comamonadaceae</taxon>
        <taxon>Variovorax</taxon>
    </lineage>
</organism>
<name>A0A679J4B9_VARPD</name>
<dbReference type="AlphaFoldDB" id="A0A679J4B9"/>